<dbReference type="OrthoDB" id="4145738at2759"/>
<evidence type="ECO:0008006" key="3">
    <source>
        <dbReference type="Google" id="ProtNLM"/>
    </source>
</evidence>
<dbReference type="VEuPathDB" id="FungiDB:CLCR_07609"/>
<keyword evidence="2" id="KW-1185">Reference proteome</keyword>
<accession>A0A1C1CPU8</accession>
<dbReference type="VEuPathDB" id="FungiDB:G647_05473"/>
<evidence type="ECO:0000313" key="2">
    <source>
        <dbReference type="Proteomes" id="UP000094526"/>
    </source>
</evidence>
<protein>
    <recommendedName>
        <fullName evidence="3">DUF4329 domain-containing protein</fullName>
    </recommendedName>
</protein>
<comment type="caution">
    <text evidence="1">The sequence shown here is derived from an EMBL/GenBank/DDBJ whole genome shotgun (WGS) entry which is preliminary data.</text>
</comment>
<name>A0A1C1CPU8_9EURO</name>
<dbReference type="AlphaFoldDB" id="A0A1C1CPU8"/>
<proteinExistence type="predicted"/>
<gene>
    <name evidence="1" type="ORF">CLCR_07609</name>
</gene>
<evidence type="ECO:0000313" key="1">
    <source>
        <dbReference type="EMBL" id="OCT50537.1"/>
    </source>
</evidence>
<sequence>MAGVRTVATITLHDLFNSEKFDLKEFRRLLEVGVDWCYRDNLEYRGVIYATADGSKLKNAGPKTDNMESGVNMEEYKKIPAGYTNIVAAYHVHPGPGVIGNCKPSGLDEADGKGGEARGVSYVDGVYIDSRTDMSNARSTWPECFYLVVTGRKEPKAGWNFRGRCEIYYQGTTPNKNDYRVWYVYPNWT</sequence>
<dbReference type="Proteomes" id="UP000094526">
    <property type="component" value="Unassembled WGS sequence"/>
</dbReference>
<dbReference type="EMBL" id="LGRB01000010">
    <property type="protein sequence ID" value="OCT50537.1"/>
    <property type="molecule type" value="Genomic_DNA"/>
</dbReference>
<reference evidence="2" key="1">
    <citation type="submission" date="2015-07" db="EMBL/GenBank/DDBJ databases">
        <authorList>
            <person name="Teixeira M.M."/>
            <person name="Souza R.C."/>
            <person name="Almeida L.G."/>
            <person name="Vicente V.A."/>
            <person name="de Hoog S."/>
            <person name="Bocca A.L."/>
            <person name="de Almeida S.R."/>
            <person name="Vasconcelos A.T."/>
            <person name="Felipe M.S."/>
        </authorList>
    </citation>
    <scope>NUCLEOTIDE SEQUENCE [LARGE SCALE GENOMIC DNA]</scope>
    <source>
        <strain evidence="2">KSF</strain>
    </source>
</reference>
<organism evidence="1 2">
    <name type="scientific">Cladophialophora carrionii</name>
    <dbReference type="NCBI Taxonomy" id="86049"/>
    <lineage>
        <taxon>Eukaryota</taxon>
        <taxon>Fungi</taxon>
        <taxon>Dikarya</taxon>
        <taxon>Ascomycota</taxon>
        <taxon>Pezizomycotina</taxon>
        <taxon>Eurotiomycetes</taxon>
        <taxon>Chaetothyriomycetidae</taxon>
        <taxon>Chaetothyriales</taxon>
        <taxon>Herpotrichiellaceae</taxon>
        <taxon>Cladophialophora</taxon>
    </lineage>
</organism>